<proteinExistence type="predicted"/>
<dbReference type="EMBL" id="UOEI01000336">
    <property type="protein sequence ID" value="VAW02638.1"/>
    <property type="molecule type" value="Genomic_DNA"/>
</dbReference>
<accession>A0A3B0SBW5</accession>
<organism evidence="1">
    <name type="scientific">hydrothermal vent metagenome</name>
    <dbReference type="NCBI Taxonomy" id="652676"/>
    <lineage>
        <taxon>unclassified sequences</taxon>
        <taxon>metagenomes</taxon>
        <taxon>ecological metagenomes</taxon>
    </lineage>
</organism>
<sequence>SLVVIDGYNVSGTFMHDDFSSHAARVSVIAKAERLAASCGSGVVVVFDSSDVEGRPSFRSTGGVDVVFSRNCTADDEIVKIVESVGERTVVVTTDRELRERCARYGAVSLWSNAFVEWANC</sequence>
<reference evidence="1" key="1">
    <citation type="submission" date="2018-06" db="EMBL/GenBank/DDBJ databases">
        <authorList>
            <person name="Zhirakovskaya E."/>
        </authorList>
    </citation>
    <scope>NUCLEOTIDE SEQUENCE</scope>
</reference>
<feature type="non-terminal residue" evidence="1">
    <location>
        <position position="1"/>
    </location>
</feature>
<dbReference type="InterPro" id="IPR010298">
    <property type="entry name" value="YacP-like"/>
</dbReference>
<gene>
    <name evidence="1" type="ORF">MNBD_ACTINO01-1607</name>
</gene>
<evidence type="ECO:0000313" key="1">
    <source>
        <dbReference type="EMBL" id="VAW02638.1"/>
    </source>
</evidence>
<dbReference type="PANTHER" id="PTHR34547:SF1">
    <property type="entry name" value="YACP-LIKE NYN DOMAIN PROTEIN"/>
    <property type="match status" value="1"/>
</dbReference>
<name>A0A3B0SBW5_9ZZZZ</name>
<dbReference type="Pfam" id="PF05991">
    <property type="entry name" value="NYN_YacP"/>
    <property type="match status" value="1"/>
</dbReference>
<dbReference type="AlphaFoldDB" id="A0A3B0SBW5"/>
<protein>
    <recommendedName>
        <fullName evidence="2">NYN domain-containing protein</fullName>
    </recommendedName>
</protein>
<evidence type="ECO:0008006" key="2">
    <source>
        <dbReference type="Google" id="ProtNLM"/>
    </source>
</evidence>
<dbReference type="PANTHER" id="PTHR34547">
    <property type="entry name" value="YACP-LIKE NYN DOMAIN PROTEIN"/>
    <property type="match status" value="1"/>
</dbReference>